<accession>A0A5C3N2U0</accession>
<keyword evidence="3" id="KW-1185">Reference proteome</keyword>
<name>A0A5C3N2U0_9AGAM</name>
<gene>
    <name evidence="2" type="ORF">OE88DRAFT_1631079</name>
</gene>
<dbReference type="PANTHER" id="PTHR22893:SF91">
    <property type="entry name" value="NADPH DEHYDROGENASE 2-RELATED"/>
    <property type="match status" value="1"/>
</dbReference>
<dbReference type="SUPFAM" id="SSF51395">
    <property type="entry name" value="FMN-linked oxidoreductases"/>
    <property type="match status" value="1"/>
</dbReference>
<proteinExistence type="predicted"/>
<dbReference type="Pfam" id="PF00724">
    <property type="entry name" value="Oxidored_FMN"/>
    <property type="match status" value="1"/>
</dbReference>
<dbReference type="GO" id="GO:0003959">
    <property type="term" value="F:NADPH dehydrogenase activity"/>
    <property type="evidence" value="ECO:0007669"/>
    <property type="project" value="TreeGrafter"/>
</dbReference>
<evidence type="ECO:0000313" key="3">
    <source>
        <dbReference type="Proteomes" id="UP000305948"/>
    </source>
</evidence>
<dbReference type="AlphaFoldDB" id="A0A5C3N2U0"/>
<protein>
    <submittedName>
        <fullName evidence="2">FMN-linked oxidoreductase</fullName>
    </submittedName>
</protein>
<dbReference type="InterPro" id="IPR045247">
    <property type="entry name" value="Oye-like"/>
</dbReference>
<dbReference type="GO" id="GO:0010181">
    <property type="term" value="F:FMN binding"/>
    <property type="evidence" value="ECO:0007669"/>
    <property type="project" value="InterPro"/>
</dbReference>
<dbReference type="Proteomes" id="UP000305948">
    <property type="component" value="Unassembled WGS sequence"/>
</dbReference>
<sequence length="368" mass="40552">MSAVPKLFQPAIIGPLTLSHRTVLAPLSRRRANEAHIHGDLAVEYYAQRADVPGTLLITESTEIAAQAGGSANTPGIWSEEQVSGWKRVTDAVHAKGSYIFCQLRAQGRVSDPAVLAKDAPGAPYVSASDVKLSARPIAPRPLTIPEIEEYMNLYATAARNAMRAGFDGVEVHGANGYLIDQFLQDVTNKREDEYGGTIERRCRFAMEVLNAVVRAVGTEERVGMRLSPWETFQGMRMADPIPTYTHLVSSIRSAYPSFAYLHVVEPRVAGIFDREAAPGESNDFIRAIWGENIISAGGYTRDLALEVAEKTENLIAFGRFFISNPDLPLRLKQNIPLTMYDRKTFYTQGPEGYIDYPFADSFSSASD</sequence>
<reference evidence="2 3" key="1">
    <citation type="journal article" date="2019" name="Nat. Ecol. Evol.">
        <title>Megaphylogeny resolves global patterns of mushroom evolution.</title>
        <authorList>
            <person name="Varga T."/>
            <person name="Krizsan K."/>
            <person name="Foldi C."/>
            <person name="Dima B."/>
            <person name="Sanchez-Garcia M."/>
            <person name="Sanchez-Ramirez S."/>
            <person name="Szollosi G.J."/>
            <person name="Szarkandi J.G."/>
            <person name="Papp V."/>
            <person name="Albert L."/>
            <person name="Andreopoulos W."/>
            <person name="Angelini C."/>
            <person name="Antonin V."/>
            <person name="Barry K.W."/>
            <person name="Bougher N.L."/>
            <person name="Buchanan P."/>
            <person name="Buyck B."/>
            <person name="Bense V."/>
            <person name="Catcheside P."/>
            <person name="Chovatia M."/>
            <person name="Cooper J."/>
            <person name="Damon W."/>
            <person name="Desjardin D."/>
            <person name="Finy P."/>
            <person name="Geml J."/>
            <person name="Haridas S."/>
            <person name="Hughes K."/>
            <person name="Justo A."/>
            <person name="Karasinski D."/>
            <person name="Kautmanova I."/>
            <person name="Kiss B."/>
            <person name="Kocsube S."/>
            <person name="Kotiranta H."/>
            <person name="LaButti K.M."/>
            <person name="Lechner B.E."/>
            <person name="Liimatainen K."/>
            <person name="Lipzen A."/>
            <person name="Lukacs Z."/>
            <person name="Mihaltcheva S."/>
            <person name="Morgado L.N."/>
            <person name="Niskanen T."/>
            <person name="Noordeloos M.E."/>
            <person name="Ohm R.A."/>
            <person name="Ortiz-Santana B."/>
            <person name="Ovrebo C."/>
            <person name="Racz N."/>
            <person name="Riley R."/>
            <person name="Savchenko A."/>
            <person name="Shiryaev A."/>
            <person name="Soop K."/>
            <person name="Spirin V."/>
            <person name="Szebenyi C."/>
            <person name="Tomsovsky M."/>
            <person name="Tulloss R.E."/>
            <person name="Uehling J."/>
            <person name="Grigoriev I.V."/>
            <person name="Vagvolgyi C."/>
            <person name="Papp T."/>
            <person name="Martin F.M."/>
            <person name="Miettinen O."/>
            <person name="Hibbett D.S."/>
            <person name="Nagy L.G."/>
        </authorList>
    </citation>
    <scope>NUCLEOTIDE SEQUENCE [LARGE SCALE GENOMIC DNA]</scope>
    <source>
        <strain evidence="2 3">OMC1185</strain>
    </source>
</reference>
<feature type="domain" description="NADH:flavin oxidoreductase/NADH oxidase N-terminal" evidence="1">
    <location>
        <begin position="6"/>
        <end position="338"/>
    </location>
</feature>
<dbReference type="CDD" id="cd02933">
    <property type="entry name" value="OYE_like_FMN"/>
    <property type="match status" value="1"/>
</dbReference>
<evidence type="ECO:0000259" key="1">
    <source>
        <dbReference type="Pfam" id="PF00724"/>
    </source>
</evidence>
<dbReference type="OrthoDB" id="276546at2759"/>
<dbReference type="PANTHER" id="PTHR22893">
    <property type="entry name" value="NADH OXIDOREDUCTASE-RELATED"/>
    <property type="match status" value="1"/>
</dbReference>
<dbReference type="EMBL" id="ML213513">
    <property type="protein sequence ID" value="TFK50418.1"/>
    <property type="molecule type" value="Genomic_DNA"/>
</dbReference>
<dbReference type="Gene3D" id="3.20.20.70">
    <property type="entry name" value="Aldolase class I"/>
    <property type="match status" value="1"/>
</dbReference>
<dbReference type="InterPro" id="IPR013785">
    <property type="entry name" value="Aldolase_TIM"/>
</dbReference>
<dbReference type="InterPro" id="IPR001155">
    <property type="entry name" value="OxRdtase_FMN_N"/>
</dbReference>
<dbReference type="STRING" id="5364.A0A5C3N2U0"/>
<evidence type="ECO:0000313" key="2">
    <source>
        <dbReference type="EMBL" id="TFK50418.1"/>
    </source>
</evidence>
<organism evidence="2 3">
    <name type="scientific">Heliocybe sulcata</name>
    <dbReference type="NCBI Taxonomy" id="5364"/>
    <lineage>
        <taxon>Eukaryota</taxon>
        <taxon>Fungi</taxon>
        <taxon>Dikarya</taxon>
        <taxon>Basidiomycota</taxon>
        <taxon>Agaricomycotina</taxon>
        <taxon>Agaricomycetes</taxon>
        <taxon>Gloeophyllales</taxon>
        <taxon>Gloeophyllaceae</taxon>
        <taxon>Heliocybe</taxon>
    </lineage>
</organism>
<dbReference type="FunFam" id="3.20.20.70:FF:000138">
    <property type="entry name" value="NADPH dehydrogenase 1"/>
    <property type="match status" value="1"/>
</dbReference>